<accession>W4FYV4</accession>
<evidence type="ECO:0000256" key="1">
    <source>
        <dbReference type="ARBA" id="ARBA00022729"/>
    </source>
</evidence>
<organism evidence="6">
    <name type="scientific">Aphanomyces astaci</name>
    <name type="common">Crayfish plague agent</name>
    <dbReference type="NCBI Taxonomy" id="112090"/>
    <lineage>
        <taxon>Eukaryota</taxon>
        <taxon>Sar</taxon>
        <taxon>Stramenopiles</taxon>
        <taxon>Oomycota</taxon>
        <taxon>Saprolegniomycetes</taxon>
        <taxon>Saprolegniales</taxon>
        <taxon>Verrucalvaceae</taxon>
        <taxon>Aphanomyces</taxon>
    </lineage>
</organism>
<dbReference type="InterPro" id="IPR009003">
    <property type="entry name" value="Peptidase_S1_PA"/>
</dbReference>
<gene>
    <name evidence="6" type="ORF">H257_12642</name>
</gene>
<dbReference type="GeneID" id="20814638"/>
<evidence type="ECO:0000259" key="5">
    <source>
        <dbReference type="PROSITE" id="PS50240"/>
    </source>
</evidence>
<evidence type="ECO:0000256" key="3">
    <source>
        <dbReference type="ARBA" id="ARBA00023157"/>
    </source>
</evidence>
<name>W4FYV4_APHAT</name>
<feature type="domain" description="Peptidase S1" evidence="5">
    <location>
        <begin position="25"/>
        <end position="243"/>
    </location>
</feature>
<dbReference type="PANTHER" id="PTHR24276">
    <property type="entry name" value="POLYSERASE-RELATED"/>
    <property type="match status" value="1"/>
</dbReference>
<evidence type="ECO:0000256" key="2">
    <source>
        <dbReference type="ARBA" id="ARBA00023026"/>
    </source>
</evidence>
<dbReference type="STRING" id="112090.W4FYV4"/>
<dbReference type="AlphaFoldDB" id="W4FYV4"/>
<dbReference type="RefSeq" id="XP_009838234.1">
    <property type="nucleotide sequence ID" value="XM_009839932.1"/>
</dbReference>
<sequence length="246" mass="27472">MRTTFSNSTCDAKAVLVCRRHVQVVVNAYFAGFQNAKKSTYLAQLRSSATGTRICQGVLVAPDFALFTRSCVEDYDKADKVVVGATRIDGRLDNGEWTPVLNKYYSANRSLDFAMVRLAQPSKVPPVRILWDDVDPGKLVRLRGWSWFPFNNGNTLSETTVQLLANDQCQAKLNRPIYAYQGCSNNDNIEMCVWYIFGSLMIEIDGSDFALGTLALYNCVDSPTLQIFNRISAGRSFIEPFLCNGT</sequence>
<dbReference type="Pfam" id="PF00089">
    <property type="entry name" value="Trypsin"/>
    <property type="match status" value="1"/>
</dbReference>
<proteinExistence type="predicted"/>
<dbReference type="InterPro" id="IPR050430">
    <property type="entry name" value="Peptidase_S1"/>
</dbReference>
<keyword evidence="2" id="KW-0843">Virulence</keyword>
<reference evidence="6" key="1">
    <citation type="submission" date="2013-12" db="EMBL/GenBank/DDBJ databases">
        <title>The Genome Sequence of Aphanomyces astaci APO3.</title>
        <authorList>
            <consortium name="The Broad Institute Genomics Platform"/>
            <person name="Russ C."/>
            <person name="Tyler B."/>
            <person name="van West P."/>
            <person name="Dieguez-Uribeondo J."/>
            <person name="Young S.K."/>
            <person name="Zeng Q."/>
            <person name="Gargeya S."/>
            <person name="Fitzgerald M."/>
            <person name="Abouelleil A."/>
            <person name="Alvarado L."/>
            <person name="Chapman S.B."/>
            <person name="Gainer-Dewar J."/>
            <person name="Goldberg J."/>
            <person name="Griggs A."/>
            <person name="Gujja S."/>
            <person name="Hansen M."/>
            <person name="Howarth C."/>
            <person name="Imamovic A."/>
            <person name="Ireland A."/>
            <person name="Larimer J."/>
            <person name="McCowan C."/>
            <person name="Murphy C."/>
            <person name="Pearson M."/>
            <person name="Poon T.W."/>
            <person name="Priest M."/>
            <person name="Roberts A."/>
            <person name="Saif S."/>
            <person name="Shea T."/>
            <person name="Sykes S."/>
            <person name="Wortman J."/>
            <person name="Nusbaum C."/>
            <person name="Birren B."/>
        </authorList>
    </citation>
    <scope>NUCLEOTIDE SEQUENCE [LARGE SCALE GENOMIC DNA]</scope>
    <source>
        <strain evidence="6">APO3</strain>
    </source>
</reference>
<evidence type="ECO:0000313" key="6">
    <source>
        <dbReference type="EMBL" id="ETV72166.1"/>
    </source>
</evidence>
<dbReference type="PROSITE" id="PS50240">
    <property type="entry name" value="TRYPSIN_DOM"/>
    <property type="match status" value="1"/>
</dbReference>
<keyword evidence="3" id="KW-1015">Disulfide bond</keyword>
<dbReference type="InterPro" id="IPR001254">
    <property type="entry name" value="Trypsin_dom"/>
</dbReference>
<dbReference type="Gene3D" id="2.40.10.10">
    <property type="entry name" value="Trypsin-like serine proteases"/>
    <property type="match status" value="1"/>
</dbReference>
<dbReference type="VEuPathDB" id="FungiDB:H257_12642"/>
<dbReference type="EMBL" id="KI913155">
    <property type="protein sequence ID" value="ETV72166.1"/>
    <property type="molecule type" value="Genomic_DNA"/>
</dbReference>
<keyword evidence="4" id="KW-0325">Glycoprotein</keyword>
<dbReference type="GO" id="GO:0004252">
    <property type="term" value="F:serine-type endopeptidase activity"/>
    <property type="evidence" value="ECO:0007669"/>
    <property type="project" value="InterPro"/>
</dbReference>
<dbReference type="SUPFAM" id="SSF50494">
    <property type="entry name" value="Trypsin-like serine proteases"/>
    <property type="match status" value="1"/>
</dbReference>
<dbReference type="GO" id="GO:0006508">
    <property type="term" value="P:proteolysis"/>
    <property type="evidence" value="ECO:0007669"/>
    <property type="project" value="InterPro"/>
</dbReference>
<dbReference type="PANTHER" id="PTHR24276:SF98">
    <property type="entry name" value="FI18310P1-RELATED"/>
    <property type="match status" value="1"/>
</dbReference>
<dbReference type="InterPro" id="IPR043504">
    <property type="entry name" value="Peptidase_S1_PA_chymotrypsin"/>
</dbReference>
<dbReference type="SMART" id="SM00020">
    <property type="entry name" value="Tryp_SPc"/>
    <property type="match status" value="1"/>
</dbReference>
<keyword evidence="1" id="KW-0732">Signal</keyword>
<protein>
    <recommendedName>
        <fullName evidence="5">Peptidase S1 domain-containing protein</fullName>
    </recommendedName>
</protein>
<evidence type="ECO:0000256" key="4">
    <source>
        <dbReference type="ARBA" id="ARBA00023180"/>
    </source>
</evidence>